<accession>A0A510E4Y9</accession>
<accession>A0A510DX99</accession>
<dbReference type="Proteomes" id="UP000322983">
    <property type="component" value="Chromosome"/>
</dbReference>
<sequence length="117" mass="13517">MIPLLLKITPKGKKFFKSEVKGYASFIKNAILLVRNQSRVLFVDYLDDKVNLGGYRVPPFLEGQLYFYEVIDVPEDYVPYLPCIAKAVEDKVIPLYKNRRLSCNKELVVVIENDRSS</sequence>
<protein>
    <submittedName>
        <fullName evidence="2">Uncharacterized protein</fullName>
    </submittedName>
</protein>
<dbReference type="EMBL" id="AP018930">
    <property type="protein sequence ID" value="BBG27593.1"/>
    <property type="molecule type" value="Genomic_DNA"/>
</dbReference>
<keyword evidence="3" id="KW-1185">Reference proteome</keyword>
<dbReference type="KEGG" id="step:IC006_2143"/>
<evidence type="ECO:0000313" key="1">
    <source>
        <dbReference type="EMBL" id="BBG24809.1"/>
    </source>
</evidence>
<gene>
    <name evidence="1" type="ORF">IC006_2143</name>
    <name evidence="2" type="ORF">IC007_2147</name>
</gene>
<name>A0A510E4Y9_9CREN</name>
<organism evidence="2 4">
    <name type="scientific">Sulfuracidifex tepidarius</name>
    <dbReference type="NCBI Taxonomy" id="1294262"/>
    <lineage>
        <taxon>Archaea</taxon>
        <taxon>Thermoproteota</taxon>
        <taxon>Thermoprotei</taxon>
        <taxon>Sulfolobales</taxon>
        <taxon>Sulfolobaceae</taxon>
        <taxon>Sulfuracidifex</taxon>
    </lineage>
</organism>
<proteinExistence type="predicted"/>
<dbReference type="EMBL" id="AP018929">
    <property type="protein sequence ID" value="BBG24809.1"/>
    <property type="molecule type" value="Genomic_DNA"/>
</dbReference>
<reference evidence="4" key="1">
    <citation type="submission" date="2018-09" db="EMBL/GenBank/DDBJ databases">
        <title>Complete Genome Sequencing of Sulfolobus sp. JCM 16834.</title>
        <authorList>
            <person name="Kato S."/>
            <person name="Itoh T."/>
            <person name="Ohkuma M."/>
        </authorList>
    </citation>
    <scope>NUCLEOTIDE SEQUENCE [LARGE SCALE GENOMIC DNA]</scope>
    <source>
        <strain evidence="4">IC-007</strain>
    </source>
</reference>
<evidence type="ECO:0000313" key="2">
    <source>
        <dbReference type="EMBL" id="BBG27593.1"/>
    </source>
</evidence>
<dbReference type="STRING" id="1294262.GCA_001316085_02122"/>
<reference evidence="2 3" key="2">
    <citation type="journal article" date="2020" name="Int. J. Syst. Evol. Microbiol.">
        <title>Sulfuracidifex tepidarius gen. nov., sp. nov. and transfer of Sulfolobus metallicus Huber and Stetter 1992 to the genus Sulfuracidifex as Sulfuracidifex metallicus comb. nov.</title>
        <authorList>
            <person name="Itoh T."/>
            <person name="Miura T."/>
            <person name="Sakai H.D."/>
            <person name="Kato S."/>
            <person name="Ohkuma M."/>
            <person name="Takashina T."/>
        </authorList>
    </citation>
    <scope>NUCLEOTIDE SEQUENCE</scope>
    <source>
        <strain evidence="1 3">IC-006</strain>
        <strain evidence="2">IC-007</strain>
    </source>
</reference>
<dbReference type="Proteomes" id="UP000325030">
    <property type="component" value="Chromosome"/>
</dbReference>
<evidence type="ECO:0000313" key="4">
    <source>
        <dbReference type="Proteomes" id="UP000325030"/>
    </source>
</evidence>
<evidence type="ECO:0000313" key="3">
    <source>
        <dbReference type="Proteomes" id="UP000322983"/>
    </source>
</evidence>
<dbReference type="AlphaFoldDB" id="A0A510E4Y9"/>